<evidence type="ECO:0008006" key="9">
    <source>
        <dbReference type="Google" id="ProtNLM"/>
    </source>
</evidence>
<dbReference type="AlphaFoldDB" id="W9XRA9"/>
<dbReference type="RefSeq" id="XP_007736095.1">
    <property type="nucleotide sequence ID" value="XM_007737905.1"/>
</dbReference>
<evidence type="ECO:0000313" key="7">
    <source>
        <dbReference type="EMBL" id="EXJ79521.1"/>
    </source>
</evidence>
<feature type="transmembrane region" description="Helical" evidence="6">
    <location>
        <begin position="166"/>
        <end position="186"/>
    </location>
</feature>
<evidence type="ECO:0000256" key="6">
    <source>
        <dbReference type="SAM" id="Phobius"/>
    </source>
</evidence>
<dbReference type="EMBL" id="AMGY01000007">
    <property type="protein sequence ID" value="EXJ79521.1"/>
    <property type="molecule type" value="Genomic_DNA"/>
</dbReference>
<feature type="transmembrane region" description="Helical" evidence="6">
    <location>
        <begin position="447"/>
        <end position="467"/>
    </location>
</feature>
<dbReference type="InterPro" id="IPR002293">
    <property type="entry name" value="AA/rel_permease1"/>
</dbReference>
<dbReference type="Gene3D" id="1.20.1740.10">
    <property type="entry name" value="Amino acid/polyamine transporter I"/>
    <property type="match status" value="1"/>
</dbReference>
<dbReference type="STRING" id="1182542.W9XRA9"/>
<dbReference type="GO" id="GO:0016020">
    <property type="term" value="C:membrane"/>
    <property type="evidence" value="ECO:0007669"/>
    <property type="project" value="UniProtKB-SubCell"/>
</dbReference>
<protein>
    <recommendedName>
        <fullName evidence="9">Choline transport protein</fullName>
    </recommendedName>
</protein>
<feature type="transmembrane region" description="Helical" evidence="6">
    <location>
        <begin position="479"/>
        <end position="500"/>
    </location>
</feature>
<dbReference type="GO" id="GO:0022857">
    <property type="term" value="F:transmembrane transporter activity"/>
    <property type="evidence" value="ECO:0007669"/>
    <property type="project" value="InterPro"/>
</dbReference>
<feature type="transmembrane region" description="Helical" evidence="6">
    <location>
        <begin position="122"/>
        <end position="146"/>
    </location>
</feature>
<keyword evidence="5 6" id="KW-0472">Membrane</keyword>
<dbReference type="PANTHER" id="PTHR45649">
    <property type="entry name" value="AMINO-ACID PERMEASE BAT1"/>
    <property type="match status" value="1"/>
</dbReference>
<evidence type="ECO:0000256" key="1">
    <source>
        <dbReference type="ARBA" id="ARBA00004141"/>
    </source>
</evidence>
<feature type="transmembrane region" description="Helical" evidence="6">
    <location>
        <begin position="198"/>
        <end position="217"/>
    </location>
</feature>
<dbReference type="PANTHER" id="PTHR45649:SF19">
    <property type="entry name" value="TRANSPORTER, PUTATIVE (EUROFUNG)-RELATED"/>
    <property type="match status" value="1"/>
</dbReference>
<dbReference type="HOGENOM" id="CLU_004495_2_4_1"/>
<dbReference type="eggNOG" id="KOG1289">
    <property type="taxonomic scope" value="Eukaryota"/>
</dbReference>
<keyword evidence="4 6" id="KW-1133">Transmembrane helix</keyword>
<dbReference type="PIRSF" id="PIRSF006060">
    <property type="entry name" value="AA_transporter"/>
    <property type="match status" value="1"/>
</dbReference>
<feature type="transmembrane region" description="Helical" evidence="6">
    <location>
        <begin position="317"/>
        <end position="342"/>
    </location>
</feature>
<accession>W9XRA9</accession>
<evidence type="ECO:0000313" key="8">
    <source>
        <dbReference type="Proteomes" id="UP000019478"/>
    </source>
</evidence>
<name>W9XRA9_9EURO</name>
<feature type="transmembrane region" description="Helical" evidence="6">
    <location>
        <begin position="378"/>
        <end position="400"/>
    </location>
</feature>
<evidence type="ECO:0000256" key="2">
    <source>
        <dbReference type="ARBA" id="ARBA00022448"/>
    </source>
</evidence>
<dbReference type="Proteomes" id="UP000019478">
    <property type="component" value="Unassembled WGS sequence"/>
</dbReference>
<feature type="transmembrane region" description="Helical" evidence="6">
    <location>
        <begin position="75"/>
        <end position="101"/>
    </location>
</feature>
<dbReference type="GeneID" id="19171895"/>
<evidence type="ECO:0000256" key="3">
    <source>
        <dbReference type="ARBA" id="ARBA00022692"/>
    </source>
</evidence>
<proteinExistence type="predicted"/>
<dbReference type="Pfam" id="PF13520">
    <property type="entry name" value="AA_permease_2"/>
    <property type="match status" value="1"/>
</dbReference>
<keyword evidence="3 6" id="KW-0812">Transmembrane</keyword>
<feature type="transmembrane region" description="Helical" evidence="6">
    <location>
        <begin position="46"/>
        <end position="69"/>
    </location>
</feature>
<comment type="subcellular location">
    <subcellularLocation>
        <location evidence="1">Membrane</location>
        <topology evidence="1">Multi-pass membrane protein</topology>
    </subcellularLocation>
</comment>
<keyword evidence="2" id="KW-0813">Transport</keyword>
<feature type="transmembrane region" description="Helical" evidence="6">
    <location>
        <begin position="237"/>
        <end position="256"/>
    </location>
</feature>
<feature type="transmembrane region" description="Helical" evidence="6">
    <location>
        <begin position="406"/>
        <end position="427"/>
    </location>
</feature>
<evidence type="ECO:0000256" key="4">
    <source>
        <dbReference type="ARBA" id="ARBA00022989"/>
    </source>
</evidence>
<dbReference type="OrthoDB" id="4476201at2759"/>
<sequence>MDTKQLALTETAGKVISHDVATGQVVDLAVLGLQEEIKRDIGTFDLLCLAWNISNCWAGVSATIALGITQGGTVTMIYGILIVALFMGGTILTLAELASVYPTAGGQYHWTSILSPPSISKGLSYLCGASNVCGWVSLGAGTAIIPAQIVFSMVVFFHPDFESKPWMIFLIYQGVNFVLALNNIYVQKRASWIHDIGLFISVSFFLIILITCLARTPKFQTNEFVWTTWVDYSNWNAPGLVFFFGVVNPMYMFGGIDGALHLAEESPNPSVGVPKAMLWTLIIGVGSTFPFIIAMLYCISDLTAVLETPTGQPIYELWYQATGSKAAATVFMFILLIGGFFAMNGCQQTASRLTWAFARDNGLVFSKHLGRVSKRLQVPVWAIIVNGVVVFIMGCIYLGSSTAFNALIGTGLVIGQFTYAIPAALLLYHKRSSAVLPPGRYFKLPGVFGWICNILTVTWAVIVLIFFDFPTSLPVTGSTMNYTCVVLGCMAFFGLINWFVHAKRHYHGPRLGSHLHYNEEHTGNSMEERHED</sequence>
<keyword evidence="8" id="KW-1185">Reference proteome</keyword>
<evidence type="ECO:0000256" key="5">
    <source>
        <dbReference type="ARBA" id="ARBA00023136"/>
    </source>
</evidence>
<gene>
    <name evidence="7" type="ORF">A1O3_07800</name>
</gene>
<comment type="caution">
    <text evidence="7">The sequence shown here is derived from an EMBL/GenBank/DDBJ whole genome shotgun (WGS) entry which is preliminary data.</text>
</comment>
<reference evidence="7 8" key="1">
    <citation type="submission" date="2013-03" db="EMBL/GenBank/DDBJ databases">
        <title>The Genome Sequence of Capronia epimyces CBS 606.96.</title>
        <authorList>
            <consortium name="The Broad Institute Genomics Platform"/>
            <person name="Cuomo C."/>
            <person name="de Hoog S."/>
            <person name="Gorbushina A."/>
            <person name="Walker B."/>
            <person name="Young S.K."/>
            <person name="Zeng Q."/>
            <person name="Gargeya S."/>
            <person name="Fitzgerald M."/>
            <person name="Haas B."/>
            <person name="Abouelleil A."/>
            <person name="Allen A.W."/>
            <person name="Alvarado L."/>
            <person name="Arachchi H.M."/>
            <person name="Berlin A.M."/>
            <person name="Chapman S.B."/>
            <person name="Gainer-Dewar J."/>
            <person name="Goldberg J."/>
            <person name="Griggs A."/>
            <person name="Gujja S."/>
            <person name="Hansen M."/>
            <person name="Howarth C."/>
            <person name="Imamovic A."/>
            <person name="Ireland A."/>
            <person name="Larimer J."/>
            <person name="McCowan C."/>
            <person name="Murphy C."/>
            <person name="Pearson M."/>
            <person name="Poon T.W."/>
            <person name="Priest M."/>
            <person name="Roberts A."/>
            <person name="Saif S."/>
            <person name="Shea T."/>
            <person name="Sisk P."/>
            <person name="Sykes S."/>
            <person name="Wortman J."/>
            <person name="Nusbaum C."/>
            <person name="Birren B."/>
        </authorList>
    </citation>
    <scope>NUCLEOTIDE SEQUENCE [LARGE SCALE GENOMIC DNA]</scope>
    <source>
        <strain evidence="7 8">CBS 606.96</strain>
    </source>
</reference>
<feature type="transmembrane region" description="Helical" evidence="6">
    <location>
        <begin position="276"/>
        <end position="297"/>
    </location>
</feature>
<organism evidence="7 8">
    <name type="scientific">Capronia epimyces CBS 606.96</name>
    <dbReference type="NCBI Taxonomy" id="1182542"/>
    <lineage>
        <taxon>Eukaryota</taxon>
        <taxon>Fungi</taxon>
        <taxon>Dikarya</taxon>
        <taxon>Ascomycota</taxon>
        <taxon>Pezizomycotina</taxon>
        <taxon>Eurotiomycetes</taxon>
        <taxon>Chaetothyriomycetidae</taxon>
        <taxon>Chaetothyriales</taxon>
        <taxon>Herpotrichiellaceae</taxon>
        <taxon>Capronia</taxon>
    </lineage>
</organism>